<reference evidence="4 5" key="1">
    <citation type="journal article" date="2020" name="Phytopathology">
        <title>Genome Sequence Resources of Colletotrichum truncatum, C. plurivorum, C. musicola, and C. sojae: Four Species Pathogenic to Soybean (Glycine max).</title>
        <authorList>
            <person name="Rogerio F."/>
            <person name="Boufleur T.R."/>
            <person name="Ciampi-Guillardi M."/>
            <person name="Sukno S.A."/>
            <person name="Thon M.R."/>
            <person name="Massola Junior N.S."/>
            <person name="Baroncelli R."/>
        </authorList>
    </citation>
    <scope>NUCLEOTIDE SEQUENCE [LARGE SCALE GENOMIC DNA]</scope>
    <source>
        <strain evidence="4 5">LFN0009</strain>
    </source>
</reference>
<keyword evidence="5" id="KW-1185">Reference proteome</keyword>
<dbReference type="GO" id="GO:0016491">
    <property type="term" value="F:oxidoreductase activity"/>
    <property type="evidence" value="ECO:0007669"/>
    <property type="project" value="UniProtKB-KW"/>
</dbReference>
<organism evidence="4 5">
    <name type="scientific">Colletotrichum sojae</name>
    <dbReference type="NCBI Taxonomy" id="2175907"/>
    <lineage>
        <taxon>Eukaryota</taxon>
        <taxon>Fungi</taxon>
        <taxon>Dikarya</taxon>
        <taxon>Ascomycota</taxon>
        <taxon>Pezizomycotina</taxon>
        <taxon>Sordariomycetes</taxon>
        <taxon>Hypocreomycetidae</taxon>
        <taxon>Glomerellales</taxon>
        <taxon>Glomerellaceae</taxon>
        <taxon>Colletotrichum</taxon>
        <taxon>Colletotrichum orchidearum species complex</taxon>
    </lineage>
</organism>
<keyword evidence="3" id="KW-0560">Oxidoreductase</keyword>
<dbReference type="AlphaFoldDB" id="A0A8H6MTE3"/>
<dbReference type="SUPFAM" id="SSF51735">
    <property type="entry name" value="NAD(P)-binding Rossmann-fold domains"/>
    <property type="match status" value="1"/>
</dbReference>
<evidence type="ECO:0000256" key="2">
    <source>
        <dbReference type="ARBA" id="ARBA00022857"/>
    </source>
</evidence>
<accession>A0A8H6MTE3</accession>
<keyword evidence="2" id="KW-0521">NADP</keyword>
<dbReference type="PANTHER" id="PTHR24320:SF236">
    <property type="entry name" value="SHORT-CHAIN DEHYDROGENASE-RELATED"/>
    <property type="match status" value="1"/>
</dbReference>
<dbReference type="Pfam" id="PF00106">
    <property type="entry name" value="adh_short"/>
    <property type="match status" value="1"/>
</dbReference>
<comment type="caution">
    <text evidence="4">The sequence shown here is derived from an EMBL/GenBank/DDBJ whole genome shotgun (WGS) entry which is preliminary data.</text>
</comment>
<protein>
    <submittedName>
        <fullName evidence="4">Putative short-chain dehydrogenase</fullName>
    </submittedName>
</protein>
<dbReference type="InterPro" id="IPR036291">
    <property type="entry name" value="NAD(P)-bd_dom_sf"/>
</dbReference>
<evidence type="ECO:0000313" key="5">
    <source>
        <dbReference type="Proteomes" id="UP000652219"/>
    </source>
</evidence>
<dbReference type="InterPro" id="IPR002347">
    <property type="entry name" value="SDR_fam"/>
</dbReference>
<dbReference type="EMBL" id="WIGN01000136">
    <property type="protein sequence ID" value="KAF6807481.1"/>
    <property type="molecule type" value="Genomic_DNA"/>
</dbReference>
<evidence type="ECO:0000256" key="3">
    <source>
        <dbReference type="ARBA" id="ARBA00023002"/>
    </source>
</evidence>
<dbReference type="PANTHER" id="PTHR24320">
    <property type="entry name" value="RETINOL DEHYDROGENASE"/>
    <property type="match status" value="1"/>
</dbReference>
<dbReference type="PRINTS" id="PR00081">
    <property type="entry name" value="GDHRDH"/>
</dbReference>
<proteinExistence type="inferred from homology"/>
<gene>
    <name evidence="4" type="ORF">CSOJ01_08134</name>
</gene>
<comment type="similarity">
    <text evidence="1">Belongs to the short-chain dehydrogenases/reductases (SDR) family.</text>
</comment>
<sequence length="329" mass="35971">MGTTYSMLSPPPPSFVEDDLPTQEGRVFIVTGGYSGIGYELSRMIWRRGGVVYIAGRDPEKARQAISAIEKEEPTGESGAGMLRFLQVSLDDLDSVRKAAKRFLAQEERLDVLFNNAGVSNTPAGWVSPQGHEVQLTTNCLGPYLLTKLLAPLLVSTARRAGEDGVGMTRVTFTTSIATHVDAPRGGMNTGHLVATPRDRQANYTLSKTGNWFLADHFAKELGPRGVVCVALNPGNVKTPLLRHVNRAVEALSAPLLHHARFGAYTNLWAGFSPDVKVEDGGRWVEPWGRFHPKPRPDIVDAMKTKEEGGTGQAAAFMQHCEKVTFEYR</sequence>
<dbReference type="Proteomes" id="UP000652219">
    <property type="component" value="Unassembled WGS sequence"/>
</dbReference>
<name>A0A8H6MTE3_9PEZI</name>
<dbReference type="Gene3D" id="3.40.50.720">
    <property type="entry name" value="NAD(P)-binding Rossmann-like Domain"/>
    <property type="match status" value="1"/>
</dbReference>
<evidence type="ECO:0000256" key="1">
    <source>
        <dbReference type="ARBA" id="ARBA00006484"/>
    </source>
</evidence>
<evidence type="ECO:0000313" key="4">
    <source>
        <dbReference type="EMBL" id="KAF6807481.1"/>
    </source>
</evidence>